<comment type="caution">
    <text evidence="1">The sequence shown here is derived from an EMBL/GenBank/DDBJ whole genome shotgun (WGS) entry which is preliminary data.</text>
</comment>
<proteinExistence type="predicted"/>
<gene>
    <name evidence="1" type="ORF">LCGC14_1089000</name>
</gene>
<reference evidence="1" key="1">
    <citation type="journal article" date="2015" name="Nature">
        <title>Complex archaea that bridge the gap between prokaryotes and eukaryotes.</title>
        <authorList>
            <person name="Spang A."/>
            <person name="Saw J.H."/>
            <person name="Jorgensen S.L."/>
            <person name="Zaremba-Niedzwiedzka K."/>
            <person name="Martijn J."/>
            <person name="Lind A.E."/>
            <person name="van Eijk R."/>
            <person name="Schleper C."/>
            <person name="Guy L."/>
            <person name="Ettema T.J."/>
        </authorList>
    </citation>
    <scope>NUCLEOTIDE SEQUENCE</scope>
</reference>
<organism evidence="1">
    <name type="scientific">marine sediment metagenome</name>
    <dbReference type="NCBI Taxonomy" id="412755"/>
    <lineage>
        <taxon>unclassified sequences</taxon>
        <taxon>metagenomes</taxon>
        <taxon>ecological metagenomes</taxon>
    </lineage>
</organism>
<accession>A0A0F9PW07</accession>
<sequence length="83" mass="9017">MMVDLSNEWGKYPGNTKDLAKDSGVSVGRLNEFAMRRLARVPDIFADAIRRDITEAAVVAGLTEMIEGAGNEQEAKLVSAVHL</sequence>
<protein>
    <submittedName>
        <fullName evidence="1">Uncharacterized protein</fullName>
    </submittedName>
</protein>
<name>A0A0F9PW07_9ZZZZ</name>
<dbReference type="EMBL" id="LAZR01004824">
    <property type="protein sequence ID" value="KKN05256.1"/>
    <property type="molecule type" value="Genomic_DNA"/>
</dbReference>
<dbReference type="AlphaFoldDB" id="A0A0F9PW07"/>
<evidence type="ECO:0000313" key="1">
    <source>
        <dbReference type="EMBL" id="KKN05256.1"/>
    </source>
</evidence>